<keyword evidence="10" id="KW-1185">Reference proteome</keyword>
<evidence type="ECO:0000256" key="6">
    <source>
        <dbReference type="PIRSR" id="PIRSR602129-50"/>
    </source>
</evidence>
<dbReference type="PANTHER" id="PTHR11999:SF70">
    <property type="entry name" value="MIP05841P"/>
    <property type="match status" value="1"/>
</dbReference>
<reference evidence="9 10" key="1">
    <citation type="submission" date="2018-10" db="EMBL/GenBank/DDBJ databases">
        <title>Sequencing the genomes of 1000 actinobacteria strains.</title>
        <authorList>
            <person name="Klenk H.-P."/>
        </authorList>
    </citation>
    <scope>NUCLEOTIDE SEQUENCE [LARGE SCALE GENOMIC DNA]</scope>
    <source>
        <strain evidence="9 10">DSM 44267</strain>
    </source>
</reference>
<dbReference type="Gene3D" id="3.90.1150.10">
    <property type="entry name" value="Aspartate Aminotransferase, domain 1"/>
    <property type="match status" value="1"/>
</dbReference>
<feature type="region of interest" description="Disordered" evidence="8">
    <location>
        <begin position="1"/>
        <end position="23"/>
    </location>
</feature>
<evidence type="ECO:0000256" key="5">
    <source>
        <dbReference type="ARBA" id="ARBA00023239"/>
    </source>
</evidence>
<dbReference type="InterPro" id="IPR002129">
    <property type="entry name" value="PyrdxlP-dep_de-COase"/>
</dbReference>
<dbReference type="PROSITE" id="PS00392">
    <property type="entry name" value="DDC_GAD_HDC_YDC"/>
    <property type="match status" value="1"/>
</dbReference>
<dbReference type="EMBL" id="RBXT01000001">
    <property type="protein sequence ID" value="RKT76879.1"/>
    <property type="molecule type" value="Genomic_DNA"/>
</dbReference>
<comment type="cofactor">
    <cofactor evidence="1 6 7">
        <name>pyridoxal 5'-phosphate</name>
        <dbReference type="ChEBI" id="CHEBI:597326"/>
    </cofactor>
</comment>
<evidence type="ECO:0000256" key="7">
    <source>
        <dbReference type="RuleBase" id="RU000382"/>
    </source>
</evidence>
<accession>A0A495XTF9</accession>
<dbReference type="GO" id="GO:0030170">
    <property type="term" value="F:pyridoxal phosphate binding"/>
    <property type="evidence" value="ECO:0007669"/>
    <property type="project" value="InterPro"/>
</dbReference>
<evidence type="ECO:0000256" key="3">
    <source>
        <dbReference type="ARBA" id="ARBA00022793"/>
    </source>
</evidence>
<protein>
    <submittedName>
        <fullName evidence="9">Glutamate/tyrosine decarboxylase-like PLP-dependent enzyme</fullName>
    </submittedName>
</protein>
<dbReference type="InterPro" id="IPR015421">
    <property type="entry name" value="PyrdxlP-dep_Trfase_major"/>
</dbReference>
<dbReference type="Pfam" id="PF00282">
    <property type="entry name" value="Pyridoxal_deC"/>
    <property type="match status" value="1"/>
</dbReference>
<keyword evidence="3" id="KW-0210">Decarboxylase</keyword>
<feature type="modified residue" description="N6-(pyridoxal phosphate)lysine" evidence="6">
    <location>
        <position position="318"/>
    </location>
</feature>
<dbReference type="SUPFAM" id="SSF53383">
    <property type="entry name" value="PLP-dependent transferases"/>
    <property type="match status" value="1"/>
</dbReference>
<dbReference type="AlphaFoldDB" id="A0A495XTF9"/>
<dbReference type="PANTHER" id="PTHR11999">
    <property type="entry name" value="GROUP II PYRIDOXAL-5-PHOSPHATE DECARBOXYLASE"/>
    <property type="match status" value="1"/>
</dbReference>
<dbReference type="InterPro" id="IPR010977">
    <property type="entry name" value="Aromatic_deC"/>
</dbReference>
<evidence type="ECO:0000256" key="4">
    <source>
        <dbReference type="ARBA" id="ARBA00022898"/>
    </source>
</evidence>
<keyword evidence="5 7" id="KW-0456">Lyase</keyword>
<dbReference type="GO" id="GO:0019752">
    <property type="term" value="P:carboxylic acid metabolic process"/>
    <property type="evidence" value="ECO:0007669"/>
    <property type="project" value="InterPro"/>
</dbReference>
<evidence type="ECO:0000256" key="2">
    <source>
        <dbReference type="ARBA" id="ARBA00009533"/>
    </source>
</evidence>
<keyword evidence="4 6" id="KW-0663">Pyridoxal phosphate</keyword>
<dbReference type="GO" id="GO:0004058">
    <property type="term" value="F:aromatic-L-amino-acid decarboxylase activity"/>
    <property type="evidence" value="ECO:0007669"/>
    <property type="project" value="UniProtKB-ARBA"/>
</dbReference>
<evidence type="ECO:0000256" key="8">
    <source>
        <dbReference type="SAM" id="MobiDB-lite"/>
    </source>
</evidence>
<dbReference type="Gene3D" id="3.40.640.10">
    <property type="entry name" value="Type I PLP-dependent aspartate aminotransferase-like (Major domain)"/>
    <property type="match status" value="1"/>
</dbReference>
<dbReference type="InterPro" id="IPR015424">
    <property type="entry name" value="PyrdxlP-dep_Trfase"/>
</dbReference>
<dbReference type="InterPro" id="IPR021115">
    <property type="entry name" value="Pyridoxal-P_BS"/>
</dbReference>
<feature type="compositionally biased region" description="Low complexity" evidence="8">
    <location>
        <begin position="9"/>
        <end position="23"/>
    </location>
</feature>
<evidence type="ECO:0000313" key="9">
    <source>
        <dbReference type="EMBL" id="RKT76879.1"/>
    </source>
</evidence>
<dbReference type="Proteomes" id="UP000278440">
    <property type="component" value="Unassembled WGS sequence"/>
</dbReference>
<comment type="caution">
    <text evidence="9">The sequence shown here is derived from an EMBL/GenBank/DDBJ whole genome shotgun (WGS) entry which is preliminary data.</text>
</comment>
<gene>
    <name evidence="9" type="ORF">DFJ68_0281</name>
</gene>
<dbReference type="InterPro" id="IPR015422">
    <property type="entry name" value="PyrdxlP-dep_Trfase_small"/>
</dbReference>
<name>A0A495XTF9_9MICO</name>
<sequence>MRVGAPYDGRPATTTPRTAGTGVRPYHLPVHSFDKDADAAAVDAVLDYARERLLMDPVPLDRSRSESELVEMVGQTITAEGLGHDRTMELFVDTLAQACLSTDHPGYLSFIPCAPTREAAAFDVVVGASSIYGGSWLEGAGAVYAENQTLRWVADLAGMPQSAGGVFVPGGTVGNLSALVAARHTARARALASGSGDRPYRIAATDNAHSSVVSMAAVMDAEVVGVPVDDLLRMTGPALRRVVEEHGPETFFAVVATSGTTNFGVVDDLAGVAEVCREFGIWFHVDGAYGGAGLAAPSVRPLFDGIEHADSFIVDPHKWLFAPFDCCALLYREPELARAAHTQHAGYLDVLTASPEWNPTDYSIGLTRRVRGLPLWFSLAVHGTDAYVEAIESTLAVTRHAAAEIERRPYLELVRDPDLSVVVFRRHGWSPADYQAWTDRMLEDDFAFVVPTTFRGEVLTRFAVVNPMTTKEHVSAILDTMAPLS</sequence>
<comment type="similarity">
    <text evidence="2 7">Belongs to the group II decarboxylase family.</text>
</comment>
<evidence type="ECO:0000313" key="10">
    <source>
        <dbReference type="Proteomes" id="UP000278440"/>
    </source>
</evidence>
<proteinExistence type="inferred from homology"/>
<organism evidence="9 10">
    <name type="scientific">Terracoccus luteus</name>
    <dbReference type="NCBI Taxonomy" id="53356"/>
    <lineage>
        <taxon>Bacteria</taxon>
        <taxon>Bacillati</taxon>
        <taxon>Actinomycetota</taxon>
        <taxon>Actinomycetes</taxon>
        <taxon>Micrococcales</taxon>
        <taxon>Intrasporangiaceae</taxon>
        <taxon>Terracoccus</taxon>
    </lineage>
</organism>
<evidence type="ECO:0000256" key="1">
    <source>
        <dbReference type="ARBA" id="ARBA00001933"/>
    </source>
</evidence>